<evidence type="ECO:0000256" key="6">
    <source>
        <dbReference type="ARBA" id="ARBA00043993"/>
    </source>
</evidence>
<reference evidence="9 10" key="1">
    <citation type="submission" date="2020-08" db="EMBL/GenBank/DDBJ databases">
        <title>Genomic Encyclopedia of Type Strains, Phase IV (KMG-IV): sequencing the most valuable type-strain genomes for metagenomic binning, comparative biology and taxonomic classification.</title>
        <authorList>
            <person name="Goeker M."/>
        </authorList>
    </citation>
    <scope>NUCLEOTIDE SEQUENCE [LARGE SCALE GENOMIC DNA]</scope>
    <source>
        <strain evidence="9 10">DSM 12141</strain>
    </source>
</reference>
<comment type="similarity">
    <text evidence="6">Belongs to the YccS/YhfK family.</text>
</comment>
<accession>A0A7W9TND3</accession>
<feature type="transmembrane region" description="Helical" evidence="7">
    <location>
        <begin position="360"/>
        <end position="379"/>
    </location>
</feature>
<protein>
    <submittedName>
        <fullName evidence="9">Putative membrane protein YccC</fullName>
    </submittedName>
</protein>
<dbReference type="AlphaFoldDB" id="A0A7W9TND3"/>
<feature type="transmembrane region" description="Helical" evidence="7">
    <location>
        <begin position="151"/>
        <end position="172"/>
    </location>
</feature>
<feature type="transmembrane region" description="Helical" evidence="7">
    <location>
        <begin position="309"/>
        <end position="329"/>
    </location>
</feature>
<comment type="subcellular location">
    <subcellularLocation>
        <location evidence="1">Cell membrane</location>
        <topology evidence="1">Multi-pass membrane protein</topology>
    </subcellularLocation>
</comment>
<dbReference type="InterPro" id="IPR049453">
    <property type="entry name" value="Memb_transporter_dom"/>
</dbReference>
<keyword evidence="3 7" id="KW-0812">Transmembrane</keyword>
<feature type="domain" description="Integral membrane bound transporter" evidence="8">
    <location>
        <begin position="322"/>
        <end position="450"/>
    </location>
</feature>
<feature type="transmembrane region" description="Helical" evidence="7">
    <location>
        <begin position="433"/>
        <end position="455"/>
    </location>
</feature>
<evidence type="ECO:0000313" key="9">
    <source>
        <dbReference type="EMBL" id="MBB6082607.1"/>
    </source>
</evidence>
<dbReference type="RefSeq" id="WP_052355947.1">
    <property type="nucleotide sequence ID" value="NZ_JACHIB010000003.1"/>
</dbReference>
<organism evidence="9 10">
    <name type="scientific">Castellaniella defragrans</name>
    <name type="common">Alcaligenes defragrans</name>
    <dbReference type="NCBI Taxonomy" id="75697"/>
    <lineage>
        <taxon>Bacteria</taxon>
        <taxon>Pseudomonadati</taxon>
        <taxon>Pseudomonadota</taxon>
        <taxon>Betaproteobacteria</taxon>
        <taxon>Burkholderiales</taxon>
        <taxon>Alcaligenaceae</taxon>
        <taxon>Castellaniella</taxon>
    </lineage>
</organism>
<comment type="caution">
    <text evidence="9">The sequence shown here is derived from an EMBL/GenBank/DDBJ whole genome shotgun (WGS) entry which is preliminary data.</text>
</comment>
<name>A0A7W9TND3_CASDE</name>
<keyword evidence="4 7" id="KW-1133">Transmembrane helix</keyword>
<dbReference type="Pfam" id="PF13515">
    <property type="entry name" value="FUSC_2"/>
    <property type="match status" value="1"/>
</dbReference>
<evidence type="ECO:0000256" key="4">
    <source>
        <dbReference type="ARBA" id="ARBA00022989"/>
    </source>
</evidence>
<feature type="transmembrane region" description="Helical" evidence="7">
    <location>
        <begin position="102"/>
        <end position="121"/>
    </location>
</feature>
<evidence type="ECO:0000256" key="5">
    <source>
        <dbReference type="ARBA" id="ARBA00023136"/>
    </source>
</evidence>
<evidence type="ECO:0000256" key="7">
    <source>
        <dbReference type="SAM" id="Phobius"/>
    </source>
</evidence>
<dbReference type="PANTHER" id="PTHR30509:SF9">
    <property type="entry name" value="MULTIDRUG RESISTANCE PROTEIN MDTO"/>
    <property type="match status" value="1"/>
</dbReference>
<evidence type="ECO:0000256" key="2">
    <source>
        <dbReference type="ARBA" id="ARBA00022475"/>
    </source>
</evidence>
<feature type="transmembrane region" description="Helical" evidence="7">
    <location>
        <begin position="53"/>
        <end position="69"/>
    </location>
</feature>
<dbReference type="GO" id="GO:0005886">
    <property type="term" value="C:plasma membrane"/>
    <property type="evidence" value="ECO:0007669"/>
    <property type="project" value="UniProtKB-SubCell"/>
</dbReference>
<evidence type="ECO:0000256" key="1">
    <source>
        <dbReference type="ARBA" id="ARBA00004651"/>
    </source>
</evidence>
<gene>
    <name evidence="9" type="ORF">HNR28_000632</name>
</gene>
<proteinExistence type="inferred from homology"/>
<evidence type="ECO:0000256" key="3">
    <source>
        <dbReference type="ARBA" id="ARBA00022692"/>
    </source>
</evidence>
<evidence type="ECO:0000259" key="8">
    <source>
        <dbReference type="Pfam" id="PF13515"/>
    </source>
</evidence>
<feature type="transmembrane region" description="Helical" evidence="7">
    <location>
        <begin position="407"/>
        <end position="427"/>
    </location>
</feature>
<sequence length="619" mass="64389">MPPTPSAPPSPTVQLAALFKLRPAGRRWPFAARAALCMGVPVLAGWLGGDVAAGLMATIGAFTALYGGDRPYLNRAVHLGVVAVSFALAVMLGVWAAEWPAMMVPAIVLIAVAATFLCNALRVGPPGAYMFALACAAGTGMPVNHLSVVQVGLLVFAGGAFAWAAHMAGALVRPRGPERAAVVAAAQAVARFAETVGTPAEDGARHAAALAMHHAWTVLTAYQPARPRPDGALSRLRALNRELHLLFAGIMNASAGLAPERAAGQARSIAARAREGGAGEDRADPGHVPLGHRGVLDSLRENLRPGSPALLAAARIGAATAIAGLIGGALGMERAYWTMAAAVLILHQGLGWTRSLQRGIERMSGTLVGLVLAGGILAIHPEGPWLVVTLMLLQFVIEVMVIRNYALAVVFITAAALTIATGGHPVPDIAHMLWVRGEDTFIGCAAGLAILAAMTPRSVRLRIPRELVNTLVALKRVLAHAARGEVTTGAARRARRDLQHRAIVLLQAYESGVDATPRHRAAAERSWPMVMAAQRLVYRALSVCWSLENAGADAPGLARTLFGADGAREIGRALLMLATAIRAGTPPAPIGPLPACLDGEVRNLRDSLVYAGTGAAARI</sequence>
<dbReference type="PANTHER" id="PTHR30509">
    <property type="entry name" value="P-HYDROXYBENZOIC ACID EFFLUX PUMP SUBUNIT-RELATED"/>
    <property type="match status" value="1"/>
</dbReference>
<dbReference type="Proteomes" id="UP000541136">
    <property type="component" value="Unassembled WGS sequence"/>
</dbReference>
<keyword evidence="2" id="KW-1003">Cell membrane</keyword>
<feature type="transmembrane region" description="Helical" evidence="7">
    <location>
        <begin position="76"/>
        <end position="96"/>
    </location>
</feature>
<keyword evidence="5 7" id="KW-0472">Membrane</keyword>
<dbReference type="EMBL" id="JACHIB010000003">
    <property type="protein sequence ID" value="MBB6082607.1"/>
    <property type="molecule type" value="Genomic_DNA"/>
</dbReference>
<evidence type="ECO:0000313" key="10">
    <source>
        <dbReference type="Proteomes" id="UP000541136"/>
    </source>
</evidence>